<organism evidence="2 3">
    <name type="scientific">Kaistella daneshvariae</name>
    <dbReference type="NCBI Taxonomy" id="2487074"/>
    <lineage>
        <taxon>Bacteria</taxon>
        <taxon>Pseudomonadati</taxon>
        <taxon>Bacteroidota</taxon>
        <taxon>Flavobacteriia</taxon>
        <taxon>Flavobacteriales</taxon>
        <taxon>Weeksellaceae</taxon>
        <taxon>Chryseobacterium group</taxon>
        <taxon>Kaistella</taxon>
    </lineage>
</organism>
<reference evidence="3" key="2">
    <citation type="submission" date="2018-11" db="EMBL/GenBank/DDBJ databases">
        <title>Proposal to divide the Flavobacteriaceae and reorganize its genera based on Amino Acid Identity values calculated from whole genome sequences.</title>
        <authorList>
            <person name="Nicholson A.C."/>
            <person name="Gulvik C.A."/>
            <person name="Whitney A.M."/>
            <person name="Humrighouse B.W."/>
            <person name="Bell M."/>
            <person name="Holmens B."/>
            <person name="Steigerwalt A."/>
            <person name="Villarma A."/>
            <person name="Sheth M."/>
            <person name="Batra D."/>
            <person name="Pryor J."/>
            <person name="Bernardet J.-F."/>
            <person name="Hugo C."/>
            <person name="Kampfer P."/>
            <person name="Newman J."/>
            <person name="Mcquiston J.R."/>
        </authorList>
    </citation>
    <scope>NUCLEOTIDE SEQUENCE [LARGE SCALE GENOMIC DNA]</scope>
    <source>
        <strain evidence="3">H3056</strain>
    </source>
</reference>
<evidence type="ECO:0000313" key="3">
    <source>
        <dbReference type="Proteomes" id="UP000270224"/>
    </source>
</evidence>
<evidence type="ECO:0000256" key="1">
    <source>
        <dbReference type="SAM" id="MobiDB-lite"/>
    </source>
</evidence>
<dbReference type="SUPFAM" id="SSF110849">
    <property type="entry name" value="ParB/Sulfiredoxin"/>
    <property type="match status" value="1"/>
</dbReference>
<dbReference type="EMBL" id="RJUG01000002">
    <property type="protein sequence ID" value="ROI10073.1"/>
    <property type="molecule type" value="Genomic_DNA"/>
</dbReference>
<dbReference type="OrthoDB" id="9769293at2"/>
<reference evidence="3" key="1">
    <citation type="submission" date="2018-11" db="EMBL/GenBank/DDBJ databases">
        <title>Proposal to divide the Flavobacteriaceae and reorganize its genera based on Amino Acid Identity values calculated from whole genome sequences.</title>
        <authorList>
            <person name="Nicholson A.C."/>
            <person name="Gulvik C.A."/>
            <person name="Whitney A.M."/>
            <person name="Humrighouse B.W."/>
            <person name="Bell M."/>
            <person name="Holmes B."/>
            <person name="Steigerwalt A."/>
            <person name="Villarma A."/>
            <person name="Sheth M."/>
            <person name="Batra D."/>
            <person name="Pryor J."/>
            <person name="Bernardet J.-F."/>
            <person name="Hugo C."/>
            <person name="Kampfer P."/>
            <person name="Newman J."/>
            <person name="Mcquiston J.R."/>
        </authorList>
    </citation>
    <scope>NUCLEOTIDE SEQUENCE [LARGE SCALE GENOMIC DNA]</scope>
    <source>
        <strain evidence="3">H3056</strain>
    </source>
</reference>
<dbReference type="RefSeq" id="WP_123265319.1">
    <property type="nucleotide sequence ID" value="NZ_RJUG01000002.1"/>
</dbReference>
<dbReference type="AlphaFoldDB" id="A0A3N0WYK3"/>
<feature type="region of interest" description="Disordered" evidence="1">
    <location>
        <begin position="305"/>
        <end position="337"/>
    </location>
</feature>
<dbReference type="Proteomes" id="UP000270224">
    <property type="component" value="Unassembled WGS sequence"/>
</dbReference>
<evidence type="ECO:0008006" key="4">
    <source>
        <dbReference type="Google" id="ProtNLM"/>
    </source>
</evidence>
<accession>A0A3N0WYK3</accession>
<dbReference type="Gene3D" id="3.90.1530.10">
    <property type="entry name" value="Conserved hypothetical protein from pyrococcus furiosus pfu- 392566-001, ParB domain"/>
    <property type="match status" value="1"/>
</dbReference>
<protein>
    <recommendedName>
        <fullName evidence="4">ParB/Sulfiredoxin domain-containing protein</fullName>
    </recommendedName>
</protein>
<proteinExistence type="predicted"/>
<name>A0A3N0WYK3_9FLAO</name>
<dbReference type="InterPro" id="IPR036086">
    <property type="entry name" value="ParB/Sulfiredoxin_sf"/>
</dbReference>
<comment type="caution">
    <text evidence="2">The sequence shown here is derived from an EMBL/GenBank/DDBJ whole genome shotgun (WGS) entry which is preliminary data.</text>
</comment>
<evidence type="ECO:0000313" key="2">
    <source>
        <dbReference type="EMBL" id="ROI10073.1"/>
    </source>
</evidence>
<gene>
    <name evidence="2" type="ORF">EGI11_04815</name>
</gene>
<sequence length="489" mass="56893">MKYEWLNKKTPRSVDQLRLWSENPRLNPEEKHILLSDFAEDMTFEESDRKDFFKLLKSIVDDGFIPADPVVVWKNEENEKFYVAEGNRRILALKLLREPNKAPKSIRGMVRVLSSKINKESIEKVLVNVAPSFEDAEWYINQRNSNSSLQKSWSRVQQQRWISELYEKYDGDIEKITSITKMTQGELENFIRILKIKDLVKLEEVRHQLSDSEYNDATSYRFPITILERFFSNKDVKERWGIDYDGINIKFVNKLSFLNAYGKLIKDIVTKNPENAIDTRTITTNLDNILNKLPKVDLENIDDAQETNEGSKNPDIEDQPEETPVTAPAPAPAPLVVKNDPNRSRLVLNIYTINTDSYRIVGLFNELKEIPLKYSNCIASSIRVFLDLCVLKYIQTENLETAISTHYRKSIKDVSLKNRLEYLKTNNLPDKPKKIAEKLLQTSNQYSLDVLNGYIHGQDSHYLGRGFLNGFWDFLFPLLEKLVEINEEN</sequence>